<sequence length="81" mass="9574">MSMFYENTTVESSLEVFNNSHFIQGFIYLYSTTKIKHKTCNESNMRKKLHHSAWTKQQRSEFKSSEQGNPKNEQKKKVPCP</sequence>
<evidence type="ECO:0000313" key="1">
    <source>
        <dbReference type="EMBL" id="KAI9396885.1"/>
    </source>
</evidence>
<evidence type="ECO:0000313" key="2">
    <source>
        <dbReference type="Proteomes" id="UP000006729"/>
    </source>
</evidence>
<proteinExistence type="predicted"/>
<accession>A0ACC0T6C1</accession>
<protein>
    <submittedName>
        <fullName evidence="1">Uncharacterized protein</fullName>
    </submittedName>
</protein>
<name>A0ACC0T6C1_POPTR</name>
<gene>
    <name evidence="1" type="ORF">POPTR_004G202600v4</name>
</gene>
<dbReference type="EMBL" id="CM009293">
    <property type="protein sequence ID" value="KAI9396885.1"/>
    <property type="molecule type" value="Genomic_DNA"/>
</dbReference>
<comment type="caution">
    <text evidence="1">The sequence shown here is derived from an EMBL/GenBank/DDBJ whole genome shotgun (WGS) entry which is preliminary data.</text>
</comment>
<organism evidence="1 2">
    <name type="scientific">Populus trichocarpa</name>
    <name type="common">Western balsam poplar</name>
    <name type="synonym">Populus balsamifera subsp. trichocarpa</name>
    <dbReference type="NCBI Taxonomy" id="3694"/>
    <lineage>
        <taxon>Eukaryota</taxon>
        <taxon>Viridiplantae</taxon>
        <taxon>Streptophyta</taxon>
        <taxon>Embryophyta</taxon>
        <taxon>Tracheophyta</taxon>
        <taxon>Spermatophyta</taxon>
        <taxon>Magnoliopsida</taxon>
        <taxon>eudicotyledons</taxon>
        <taxon>Gunneridae</taxon>
        <taxon>Pentapetalae</taxon>
        <taxon>rosids</taxon>
        <taxon>fabids</taxon>
        <taxon>Malpighiales</taxon>
        <taxon>Salicaceae</taxon>
        <taxon>Saliceae</taxon>
        <taxon>Populus</taxon>
    </lineage>
</organism>
<reference evidence="1 2" key="1">
    <citation type="journal article" date="2006" name="Science">
        <title>The genome of black cottonwood, Populus trichocarpa (Torr. &amp; Gray).</title>
        <authorList>
            <person name="Tuskan G.A."/>
            <person name="Difazio S."/>
            <person name="Jansson S."/>
            <person name="Bohlmann J."/>
            <person name="Grigoriev I."/>
            <person name="Hellsten U."/>
            <person name="Putnam N."/>
            <person name="Ralph S."/>
            <person name="Rombauts S."/>
            <person name="Salamov A."/>
            <person name="Schein J."/>
            <person name="Sterck L."/>
            <person name="Aerts A."/>
            <person name="Bhalerao R.R."/>
            <person name="Bhalerao R.P."/>
            <person name="Blaudez D."/>
            <person name="Boerjan W."/>
            <person name="Brun A."/>
            <person name="Brunner A."/>
            <person name="Busov V."/>
            <person name="Campbell M."/>
            <person name="Carlson J."/>
            <person name="Chalot M."/>
            <person name="Chapman J."/>
            <person name="Chen G.L."/>
            <person name="Cooper D."/>
            <person name="Coutinho P.M."/>
            <person name="Couturier J."/>
            <person name="Covert S."/>
            <person name="Cronk Q."/>
            <person name="Cunningham R."/>
            <person name="Davis J."/>
            <person name="Degroeve S."/>
            <person name="Dejardin A."/>
            <person name="Depamphilis C."/>
            <person name="Detter J."/>
            <person name="Dirks B."/>
            <person name="Dubchak I."/>
            <person name="Duplessis S."/>
            <person name="Ehlting J."/>
            <person name="Ellis B."/>
            <person name="Gendler K."/>
            <person name="Goodstein D."/>
            <person name="Gribskov M."/>
            <person name="Grimwood J."/>
            <person name="Groover A."/>
            <person name="Gunter L."/>
            <person name="Hamberger B."/>
            <person name="Heinze B."/>
            <person name="Helariutta Y."/>
            <person name="Henrissat B."/>
            <person name="Holligan D."/>
            <person name="Holt R."/>
            <person name="Huang W."/>
            <person name="Islam-Faridi N."/>
            <person name="Jones S."/>
            <person name="Jones-Rhoades M."/>
            <person name="Jorgensen R."/>
            <person name="Joshi C."/>
            <person name="Kangasjarvi J."/>
            <person name="Karlsson J."/>
            <person name="Kelleher C."/>
            <person name="Kirkpatrick R."/>
            <person name="Kirst M."/>
            <person name="Kohler A."/>
            <person name="Kalluri U."/>
            <person name="Larimer F."/>
            <person name="Leebens-Mack J."/>
            <person name="Leple J.C."/>
            <person name="Locascio P."/>
            <person name="Lou Y."/>
            <person name="Lucas S."/>
            <person name="Martin F."/>
            <person name="Montanini B."/>
            <person name="Napoli C."/>
            <person name="Nelson D.R."/>
            <person name="Nelson C."/>
            <person name="Nieminen K."/>
            <person name="Nilsson O."/>
            <person name="Pereda V."/>
            <person name="Peter G."/>
            <person name="Philippe R."/>
            <person name="Pilate G."/>
            <person name="Poliakov A."/>
            <person name="Razumovskaya J."/>
            <person name="Richardson P."/>
            <person name="Rinaldi C."/>
            <person name="Ritland K."/>
            <person name="Rouze P."/>
            <person name="Ryaboy D."/>
            <person name="Schmutz J."/>
            <person name="Schrader J."/>
            <person name="Segerman B."/>
            <person name="Shin H."/>
            <person name="Siddiqui A."/>
            <person name="Sterky F."/>
            <person name="Terry A."/>
            <person name="Tsai C.J."/>
            <person name="Uberbacher E."/>
            <person name="Unneberg P."/>
            <person name="Vahala J."/>
            <person name="Wall K."/>
            <person name="Wessler S."/>
            <person name="Yang G."/>
            <person name="Yin T."/>
            <person name="Douglas C."/>
            <person name="Marra M."/>
            <person name="Sandberg G."/>
            <person name="Van de Peer Y."/>
            <person name="Rokhsar D."/>
        </authorList>
    </citation>
    <scope>NUCLEOTIDE SEQUENCE [LARGE SCALE GENOMIC DNA]</scope>
    <source>
        <strain evidence="2">cv. Nisqually</strain>
    </source>
</reference>
<dbReference type="Proteomes" id="UP000006729">
    <property type="component" value="Chromosome 4"/>
</dbReference>
<keyword evidence="2" id="KW-1185">Reference proteome</keyword>